<evidence type="ECO:0000313" key="3">
    <source>
        <dbReference type="EMBL" id="NQS78778.1"/>
    </source>
</evidence>
<name>A0A0X3BMG6_9EURY</name>
<accession>A0A0X3BMG6</accession>
<dbReference type="Pfam" id="PF04126">
    <property type="entry name" value="Cyclophil_like"/>
    <property type="match status" value="1"/>
</dbReference>
<dbReference type="EMBL" id="JABMJE010000141">
    <property type="protein sequence ID" value="NQS78778.1"/>
    <property type="molecule type" value="Genomic_DNA"/>
</dbReference>
<dbReference type="GeneID" id="27137693"/>
<gene>
    <name evidence="3" type="ORF">HQQ74_08790</name>
    <name evidence="2" type="ORF">MMAB1_1948</name>
</gene>
<evidence type="ECO:0000313" key="2">
    <source>
        <dbReference type="EMBL" id="CVK33161.1"/>
    </source>
</evidence>
<reference evidence="3" key="2">
    <citation type="submission" date="2020-05" db="EMBL/GenBank/DDBJ databases">
        <title>The first insight into the ecology of ammonia-tolerant syntrophic propionate oxidizing bacteria.</title>
        <authorList>
            <person name="Singh A."/>
            <person name="Schnurer A."/>
            <person name="Westerholm M."/>
        </authorList>
    </citation>
    <scope>NUCLEOTIDE SEQUENCE</scope>
    <source>
        <strain evidence="3">MAG54</strain>
    </source>
</reference>
<dbReference type="InterPro" id="IPR029000">
    <property type="entry name" value="Cyclophilin-like_dom_sf"/>
</dbReference>
<proteinExistence type="predicted"/>
<dbReference type="Proteomes" id="UP000737555">
    <property type="component" value="Unassembled WGS sequence"/>
</dbReference>
<dbReference type="Proteomes" id="UP000069850">
    <property type="component" value="Chromosome 1"/>
</dbReference>
<sequence>MPTDIVIQIDGRPFEAELFDTPAATEILRVLPIDAAPEEWGDEFYFAVPVALPPDETATTLVDPGDIGYWPPGRALAIFFGPTPLSTDDRPVPASAVNLVGRLTCDPASLRGARGARQIRVARR</sequence>
<dbReference type="AlphaFoldDB" id="A0A0X3BMG6"/>
<organism evidence="2 4">
    <name type="scientific">Methanoculleus bourgensis</name>
    <dbReference type="NCBI Taxonomy" id="83986"/>
    <lineage>
        <taxon>Archaea</taxon>
        <taxon>Methanobacteriati</taxon>
        <taxon>Methanobacteriota</taxon>
        <taxon>Stenosarchaea group</taxon>
        <taxon>Methanomicrobia</taxon>
        <taxon>Methanomicrobiales</taxon>
        <taxon>Methanomicrobiaceae</taxon>
        <taxon>Methanoculleus</taxon>
    </lineage>
</organism>
<reference evidence="2 4" key="1">
    <citation type="submission" date="2016-01" db="EMBL/GenBank/DDBJ databases">
        <authorList>
            <person name="Manzoor S."/>
        </authorList>
    </citation>
    <scope>NUCLEOTIDE SEQUENCE [LARGE SCALE GENOMIC DNA]</scope>
    <source>
        <strain evidence="2">Methanoculleus sp MAB1</strain>
    </source>
</reference>
<protein>
    <recommendedName>
        <fullName evidence="1">Cyclophilin TM1367-like domain-containing protein</fullName>
    </recommendedName>
</protein>
<dbReference type="InterPro" id="IPR025658">
    <property type="entry name" value="Cyclophilin_TM1367"/>
</dbReference>
<dbReference type="KEGG" id="mema:MMAB1_1948"/>
<dbReference type="EMBL" id="LT158599">
    <property type="protein sequence ID" value="CVK33161.1"/>
    <property type="molecule type" value="Genomic_DNA"/>
</dbReference>
<dbReference type="Gene3D" id="2.40.100.20">
    <property type="match status" value="1"/>
</dbReference>
<dbReference type="SUPFAM" id="SSF50891">
    <property type="entry name" value="Cyclophilin-like"/>
    <property type="match status" value="1"/>
</dbReference>
<dbReference type="RefSeq" id="WP_062263947.1">
    <property type="nucleotide sequence ID" value="NZ_LT158599.1"/>
</dbReference>
<dbReference type="OrthoDB" id="147354at2157"/>
<evidence type="ECO:0000259" key="1">
    <source>
        <dbReference type="Pfam" id="PF04126"/>
    </source>
</evidence>
<evidence type="ECO:0000313" key="4">
    <source>
        <dbReference type="Proteomes" id="UP000069850"/>
    </source>
</evidence>
<feature type="domain" description="Cyclophilin TM1367-like" evidence="1">
    <location>
        <begin position="5"/>
        <end position="121"/>
    </location>
</feature>